<accession>A0A2A2JLE8</accession>
<keyword evidence="3" id="KW-1185">Reference proteome</keyword>
<dbReference type="Proteomes" id="UP000218231">
    <property type="component" value="Unassembled WGS sequence"/>
</dbReference>
<dbReference type="Gene3D" id="3.30.497.10">
    <property type="entry name" value="Antithrombin, subunit I, domain 2"/>
    <property type="match status" value="1"/>
</dbReference>
<feature type="domain" description="Serpin" evidence="1">
    <location>
        <begin position="19"/>
        <end position="344"/>
    </location>
</feature>
<protein>
    <recommendedName>
        <fullName evidence="1">Serpin domain-containing protein</fullName>
    </recommendedName>
</protein>
<name>A0A2A2JLE8_9BILA</name>
<dbReference type="Gene3D" id="2.30.39.10">
    <property type="entry name" value="Alpha-1-antitrypsin, domain 1"/>
    <property type="match status" value="1"/>
</dbReference>
<proteinExistence type="predicted"/>
<sequence length="456" mass="51226">MGLKETVNNDLVRYALAVFEKHDKHCNFCISPLQALRAWALLQDVAMFRTKDVIIKFLIKCGSEADLDHYDGDAMASVPRAVRLYCDEATAVAFNSNVEIDTPMQLNANSKMVTSNGIKLMSFGSDHDGLAAIHHINEDISKSTDHFVQYVVPEETAPNCHAQLVLVSACALLFVWKPDCGDLAVLDNVTFNMIAFNGEVKGNTLRFYKSSGSYEYEELGNGLTIVGLQGEDDAQLYLMKQDDDKGETGAPIKASHMNALLTYVLNSDHQTKDITIQIPAFTVAYPLCLSKVANKKGKFGMKRIFDREKSELYGLSRDCKEVGLRNHVTLWDHYHKALFTLLTKRPEKRSINDSVYQNKTISPDNAFTVRLPKIFSKKGQLSGNGSEPATSYGRYVEQWIYSETVIKPENENRRASQTTSKSIEFTSPFLFVMTRTVNKERLVIAMGRFSSMEPYD</sequence>
<dbReference type="EMBL" id="LIAE01010367">
    <property type="protein sequence ID" value="PAV62421.1"/>
    <property type="molecule type" value="Genomic_DNA"/>
</dbReference>
<dbReference type="InterPro" id="IPR042185">
    <property type="entry name" value="Serpin_sf_2"/>
</dbReference>
<gene>
    <name evidence="2" type="ORF">WR25_08565</name>
</gene>
<evidence type="ECO:0000259" key="1">
    <source>
        <dbReference type="Pfam" id="PF00079"/>
    </source>
</evidence>
<dbReference type="SUPFAM" id="SSF56574">
    <property type="entry name" value="Serpins"/>
    <property type="match status" value="1"/>
</dbReference>
<dbReference type="STRING" id="2018661.A0A2A2JLE8"/>
<dbReference type="Pfam" id="PF00079">
    <property type="entry name" value="Serpin"/>
    <property type="match status" value="1"/>
</dbReference>
<dbReference type="OrthoDB" id="5799997at2759"/>
<reference evidence="2 3" key="1">
    <citation type="journal article" date="2017" name="Curr. Biol.">
        <title>Genome architecture and evolution of a unichromosomal asexual nematode.</title>
        <authorList>
            <person name="Fradin H."/>
            <person name="Zegar C."/>
            <person name="Gutwein M."/>
            <person name="Lucas J."/>
            <person name="Kovtun M."/>
            <person name="Corcoran D."/>
            <person name="Baugh L.R."/>
            <person name="Kiontke K."/>
            <person name="Gunsalus K."/>
            <person name="Fitch D.H."/>
            <person name="Piano F."/>
        </authorList>
    </citation>
    <scope>NUCLEOTIDE SEQUENCE [LARGE SCALE GENOMIC DNA]</scope>
    <source>
        <strain evidence="2">PF1309</strain>
    </source>
</reference>
<dbReference type="InterPro" id="IPR042178">
    <property type="entry name" value="Serpin_sf_1"/>
</dbReference>
<dbReference type="InterPro" id="IPR023796">
    <property type="entry name" value="Serpin_dom"/>
</dbReference>
<evidence type="ECO:0000313" key="2">
    <source>
        <dbReference type="EMBL" id="PAV62421.1"/>
    </source>
</evidence>
<dbReference type="InterPro" id="IPR036186">
    <property type="entry name" value="Serpin_sf"/>
</dbReference>
<dbReference type="AlphaFoldDB" id="A0A2A2JLE8"/>
<comment type="caution">
    <text evidence="2">The sequence shown here is derived from an EMBL/GenBank/DDBJ whole genome shotgun (WGS) entry which is preliminary data.</text>
</comment>
<evidence type="ECO:0000313" key="3">
    <source>
        <dbReference type="Proteomes" id="UP000218231"/>
    </source>
</evidence>
<organism evidence="2 3">
    <name type="scientific">Diploscapter pachys</name>
    <dbReference type="NCBI Taxonomy" id="2018661"/>
    <lineage>
        <taxon>Eukaryota</taxon>
        <taxon>Metazoa</taxon>
        <taxon>Ecdysozoa</taxon>
        <taxon>Nematoda</taxon>
        <taxon>Chromadorea</taxon>
        <taxon>Rhabditida</taxon>
        <taxon>Rhabditina</taxon>
        <taxon>Rhabditomorpha</taxon>
        <taxon>Rhabditoidea</taxon>
        <taxon>Rhabditidae</taxon>
        <taxon>Diploscapter</taxon>
    </lineage>
</organism>